<comment type="caution">
    <text evidence="1">The sequence shown here is derived from an EMBL/GenBank/DDBJ whole genome shotgun (WGS) entry which is preliminary data.</text>
</comment>
<sequence>MCVEDNKYEVLEKAGKDSEAMRVQQFSRLVREFQGNDFWKLWEVIPRVQQYVGAATF</sequence>
<protein>
    <submittedName>
        <fullName evidence="1">Uncharacterized protein</fullName>
    </submittedName>
</protein>
<accession>A0A8S9FIZ0</accession>
<evidence type="ECO:0000313" key="1">
    <source>
        <dbReference type="EMBL" id="KAF2533630.1"/>
    </source>
</evidence>
<organism evidence="1">
    <name type="scientific">Brassica cretica</name>
    <name type="common">Mustard</name>
    <dbReference type="NCBI Taxonomy" id="69181"/>
    <lineage>
        <taxon>Eukaryota</taxon>
        <taxon>Viridiplantae</taxon>
        <taxon>Streptophyta</taxon>
        <taxon>Embryophyta</taxon>
        <taxon>Tracheophyta</taxon>
        <taxon>Spermatophyta</taxon>
        <taxon>Magnoliopsida</taxon>
        <taxon>eudicotyledons</taxon>
        <taxon>Gunneridae</taxon>
        <taxon>Pentapetalae</taxon>
        <taxon>rosids</taxon>
        <taxon>malvids</taxon>
        <taxon>Brassicales</taxon>
        <taxon>Brassicaceae</taxon>
        <taxon>Brassiceae</taxon>
        <taxon>Brassica</taxon>
    </lineage>
</organism>
<dbReference type="EMBL" id="QGKY02002305">
    <property type="protein sequence ID" value="KAF2533630.1"/>
    <property type="molecule type" value="Genomic_DNA"/>
</dbReference>
<name>A0A8S9FIZ0_BRACR</name>
<reference evidence="1" key="1">
    <citation type="submission" date="2019-12" db="EMBL/GenBank/DDBJ databases">
        <title>Genome sequencing and annotation of Brassica cretica.</title>
        <authorList>
            <person name="Studholme D.J."/>
            <person name="Sarris P.F."/>
        </authorList>
    </citation>
    <scope>NUCLEOTIDE SEQUENCE</scope>
    <source>
        <strain evidence="1">PFS-102/07</strain>
        <tissue evidence="1">Leaf</tissue>
    </source>
</reference>
<gene>
    <name evidence="1" type="ORF">F2Q70_00031832</name>
</gene>
<dbReference type="AlphaFoldDB" id="A0A8S9FIZ0"/>
<proteinExistence type="predicted"/>